<name>A0A6B8KB29_9HYPH</name>
<proteinExistence type="predicted"/>
<keyword evidence="2" id="KW-1185">Reference proteome</keyword>
<gene>
    <name evidence="1" type="ORF">H2LOC_003780</name>
</gene>
<accession>A0A6B8KB29</accession>
<evidence type="ECO:0000313" key="1">
    <source>
        <dbReference type="EMBL" id="QGM44877.1"/>
    </source>
</evidence>
<evidence type="ECO:0000313" key="2">
    <source>
        <dbReference type="Proteomes" id="UP000309061"/>
    </source>
</evidence>
<dbReference type="RefSeq" id="WP_136495168.1">
    <property type="nucleotide sequence ID" value="NZ_CP046052.1"/>
</dbReference>
<dbReference type="AlphaFoldDB" id="A0A6B8KB29"/>
<reference evidence="1 2" key="1">
    <citation type="submission" date="2019-11" db="EMBL/GenBank/DDBJ databases">
        <title>The genome sequence of Methylocystis heyeri.</title>
        <authorList>
            <person name="Oshkin I.Y."/>
            <person name="Miroshnikov K."/>
            <person name="Dedysh S.N."/>
        </authorList>
    </citation>
    <scope>NUCLEOTIDE SEQUENCE [LARGE SCALE GENOMIC DNA]</scope>
    <source>
        <strain evidence="1 2">H2</strain>
    </source>
</reference>
<protein>
    <submittedName>
        <fullName evidence="1">Uncharacterized protein</fullName>
    </submittedName>
</protein>
<organism evidence="1 2">
    <name type="scientific">Methylocystis heyeri</name>
    <dbReference type="NCBI Taxonomy" id="391905"/>
    <lineage>
        <taxon>Bacteria</taxon>
        <taxon>Pseudomonadati</taxon>
        <taxon>Pseudomonadota</taxon>
        <taxon>Alphaproteobacteria</taxon>
        <taxon>Hyphomicrobiales</taxon>
        <taxon>Methylocystaceae</taxon>
        <taxon>Methylocystis</taxon>
    </lineage>
</organism>
<dbReference type="EMBL" id="CP046052">
    <property type="protein sequence ID" value="QGM44877.1"/>
    <property type="molecule type" value="Genomic_DNA"/>
</dbReference>
<sequence length="206" mass="23587">MTRTGNSMSLKWRKAAAIFGALILLYLLDTLTRAFSISFRLGHDSWTEERFKQTIELAKPTIEALERYRARHSFYPVTLSELIGEAMLPANAASGYKYRAEPAEYIYTSPACEARWRSEFQGWIMKSPAEVQRLQQAFLQQCVSGYRQATLQSPDFGHESGDPLPNVDRWAYYSTFSRSRTVGWCSHETGEYISQRQDVASNGKCR</sequence>
<dbReference type="KEGG" id="mhey:H2LOC_003780"/>
<dbReference type="Proteomes" id="UP000309061">
    <property type="component" value="Chromosome"/>
</dbReference>